<evidence type="ECO:0000259" key="22">
    <source>
        <dbReference type="Pfam" id="PF20974"/>
    </source>
</evidence>
<dbReference type="NCBIfam" id="TIGR00463">
    <property type="entry name" value="gltX_arch"/>
    <property type="match status" value="1"/>
</dbReference>
<dbReference type="OrthoDB" id="10250478at2759"/>
<dbReference type="Pfam" id="PF03950">
    <property type="entry name" value="tRNA-synt_1c_C"/>
    <property type="match status" value="1"/>
</dbReference>
<dbReference type="InterPro" id="IPR020059">
    <property type="entry name" value="Glu/Gln-tRNA-synth_Ib_codon-bd"/>
</dbReference>
<dbReference type="KEGG" id="aaf:AURANDRAFT_71828"/>
<dbReference type="Gene3D" id="1.20.1050.130">
    <property type="match status" value="1"/>
</dbReference>
<comment type="catalytic activity">
    <reaction evidence="15">
        <text>tRNA(Glu) + L-glutamate + ATP = L-glutamyl-tRNA(Glu) + AMP + diphosphate</text>
        <dbReference type="Rhea" id="RHEA:23540"/>
        <dbReference type="Rhea" id="RHEA-COMP:9663"/>
        <dbReference type="Rhea" id="RHEA-COMP:9680"/>
        <dbReference type="ChEBI" id="CHEBI:29985"/>
        <dbReference type="ChEBI" id="CHEBI:30616"/>
        <dbReference type="ChEBI" id="CHEBI:33019"/>
        <dbReference type="ChEBI" id="CHEBI:78442"/>
        <dbReference type="ChEBI" id="CHEBI:78520"/>
        <dbReference type="ChEBI" id="CHEBI:456215"/>
        <dbReference type="EC" id="6.1.1.17"/>
    </reaction>
</comment>
<comment type="subcellular location">
    <subcellularLocation>
        <location evidence="2">Cytoplasm</location>
    </subcellularLocation>
    <subcellularLocation>
        <location evidence="1">Membrane</location>
        <topology evidence="1">Multi-pass membrane protein</topology>
    </subcellularLocation>
</comment>
<dbReference type="EMBL" id="GL833131">
    <property type="protein sequence ID" value="EGB07265.1"/>
    <property type="molecule type" value="Genomic_DNA"/>
</dbReference>
<proteinExistence type="inferred from homology"/>
<accession>F0YCB2</accession>
<dbReference type="SUPFAM" id="SSF52374">
    <property type="entry name" value="Nucleotidylyl transferase"/>
    <property type="match status" value="1"/>
</dbReference>
<dbReference type="Gene3D" id="2.40.240.10">
    <property type="entry name" value="Ribosomal Protein L25, Chain P"/>
    <property type="match status" value="1"/>
</dbReference>
<name>F0YCB2_AURAN</name>
<dbReference type="InterPro" id="IPR000924">
    <property type="entry name" value="Glu/Gln-tRNA-synth"/>
</dbReference>
<evidence type="ECO:0000313" key="24">
    <source>
        <dbReference type="Proteomes" id="UP000002729"/>
    </source>
</evidence>
<feature type="domain" description="tRNA synthetases class I (E and Q) anti-codon binding" evidence="22">
    <location>
        <begin position="1172"/>
        <end position="1246"/>
    </location>
</feature>
<feature type="chain" id="PRO_5003262900" description="Phosphatidate cytidylyltransferase" evidence="19">
    <location>
        <begin position="26"/>
        <end position="1284"/>
    </location>
</feature>
<evidence type="ECO:0000256" key="14">
    <source>
        <dbReference type="ARBA" id="ARBA00023146"/>
    </source>
</evidence>
<evidence type="ECO:0000256" key="8">
    <source>
        <dbReference type="ARBA" id="ARBA00022692"/>
    </source>
</evidence>
<keyword evidence="13 18" id="KW-0472">Membrane</keyword>
<dbReference type="InterPro" id="IPR000374">
    <property type="entry name" value="PC_trans"/>
</dbReference>
<dbReference type="InterPro" id="IPR020058">
    <property type="entry name" value="Glu/Gln-tRNA-synth_Ib_cat-dom"/>
</dbReference>
<dbReference type="GO" id="GO:0004605">
    <property type="term" value="F:phosphatidate cytidylyltransferase activity"/>
    <property type="evidence" value="ECO:0007669"/>
    <property type="project" value="UniProtKB-EC"/>
</dbReference>
<feature type="region of interest" description="Disordered" evidence="17">
    <location>
        <begin position="491"/>
        <end position="549"/>
    </location>
</feature>
<dbReference type="GO" id="GO:0016024">
    <property type="term" value="P:CDP-diacylglycerol biosynthetic process"/>
    <property type="evidence" value="ECO:0007669"/>
    <property type="project" value="UniProtKB-UniPathway"/>
</dbReference>
<evidence type="ECO:0000256" key="18">
    <source>
        <dbReference type="SAM" id="Phobius"/>
    </source>
</evidence>
<evidence type="ECO:0000256" key="15">
    <source>
        <dbReference type="ARBA" id="ARBA00048351"/>
    </source>
</evidence>
<dbReference type="GO" id="GO:0006424">
    <property type="term" value="P:glutamyl-tRNA aminoacylation"/>
    <property type="evidence" value="ECO:0007669"/>
    <property type="project" value="InterPro"/>
</dbReference>
<dbReference type="GO" id="GO:0017102">
    <property type="term" value="C:methionyl glutamyl tRNA synthetase complex"/>
    <property type="evidence" value="ECO:0007669"/>
    <property type="project" value="TreeGrafter"/>
</dbReference>
<dbReference type="InterPro" id="IPR014729">
    <property type="entry name" value="Rossmann-like_a/b/a_fold"/>
</dbReference>
<dbReference type="FunFam" id="1.10.1160.10:FF:000001">
    <property type="entry name" value="Glutamine--tRNA ligase"/>
    <property type="match status" value="1"/>
</dbReference>
<comment type="catalytic activity">
    <reaction evidence="16">
        <text>a 1,2-diacyl-sn-glycero-3-phosphate + CTP + H(+) = a CDP-1,2-diacyl-sn-glycerol + diphosphate</text>
        <dbReference type="Rhea" id="RHEA:16229"/>
        <dbReference type="ChEBI" id="CHEBI:15378"/>
        <dbReference type="ChEBI" id="CHEBI:33019"/>
        <dbReference type="ChEBI" id="CHEBI:37563"/>
        <dbReference type="ChEBI" id="CHEBI:58332"/>
        <dbReference type="ChEBI" id="CHEBI:58608"/>
        <dbReference type="EC" id="2.7.7.41"/>
    </reaction>
</comment>
<feature type="domain" description="Glutamyl/glutaminyl-tRNA synthetase class Ib catalytic" evidence="20">
    <location>
        <begin position="759"/>
        <end position="1063"/>
    </location>
</feature>
<evidence type="ECO:0000256" key="16">
    <source>
        <dbReference type="RuleBase" id="RU003938"/>
    </source>
</evidence>
<evidence type="ECO:0000256" key="10">
    <source>
        <dbReference type="ARBA" id="ARBA00022840"/>
    </source>
</evidence>
<evidence type="ECO:0000256" key="9">
    <source>
        <dbReference type="ARBA" id="ARBA00022741"/>
    </source>
</evidence>
<dbReference type="RefSeq" id="XP_009037898.1">
    <property type="nucleotide sequence ID" value="XM_009039650.1"/>
</dbReference>
<dbReference type="EC" id="2.7.7.41" evidence="16"/>
<keyword evidence="14" id="KW-0030">Aminoacyl-tRNA synthetase</keyword>
<feature type="signal peptide" evidence="19">
    <location>
        <begin position="1"/>
        <end position="25"/>
    </location>
</feature>
<evidence type="ECO:0000256" key="12">
    <source>
        <dbReference type="ARBA" id="ARBA00022989"/>
    </source>
</evidence>
<dbReference type="GO" id="GO:0016020">
    <property type="term" value="C:membrane"/>
    <property type="evidence" value="ECO:0007669"/>
    <property type="project" value="UniProtKB-SubCell"/>
</dbReference>
<dbReference type="Gene3D" id="3.40.50.620">
    <property type="entry name" value="HUPs"/>
    <property type="match status" value="1"/>
</dbReference>
<dbReference type="InterPro" id="IPR004526">
    <property type="entry name" value="Glu-tRNA-synth_arc/euk"/>
</dbReference>
<keyword evidence="6" id="KW-0436">Ligase</keyword>
<evidence type="ECO:0000256" key="1">
    <source>
        <dbReference type="ARBA" id="ARBA00004141"/>
    </source>
</evidence>
<dbReference type="PROSITE" id="PS00178">
    <property type="entry name" value="AA_TRNA_LIGASE_I"/>
    <property type="match status" value="1"/>
</dbReference>
<comment type="pathway">
    <text evidence="16">Phospholipid metabolism; CDP-diacylglycerol biosynthesis; CDP-diacylglycerol from sn-glycerol 3-phosphate: step 3/3.</text>
</comment>
<feature type="compositionally biased region" description="Basic residues" evidence="17">
    <location>
        <begin position="520"/>
        <end position="533"/>
    </location>
</feature>
<evidence type="ECO:0000256" key="2">
    <source>
        <dbReference type="ARBA" id="ARBA00004496"/>
    </source>
</evidence>
<feature type="transmembrane region" description="Helical" evidence="18">
    <location>
        <begin position="172"/>
        <end position="189"/>
    </location>
</feature>
<feature type="transmembrane region" description="Helical" evidence="18">
    <location>
        <begin position="142"/>
        <end position="160"/>
    </location>
</feature>
<comment type="similarity">
    <text evidence="4 16">Belongs to the CDS family.</text>
</comment>
<dbReference type="PRINTS" id="PR00987">
    <property type="entry name" value="TRNASYNTHGLU"/>
</dbReference>
<dbReference type="GO" id="GO:0005829">
    <property type="term" value="C:cytosol"/>
    <property type="evidence" value="ECO:0007669"/>
    <property type="project" value="TreeGrafter"/>
</dbReference>
<dbReference type="InterPro" id="IPR036282">
    <property type="entry name" value="Glutathione-S-Trfase_C_sf"/>
</dbReference>
<dbReference type="Pfam" id="PF00749">
    <property type="entry name" value="tRNA-synt_1c"/>
    <property type="match status" value="1"/>
</dbReference>
<keyword evidence="9" id="KW-0547">Nucleotide-binding</keyword>
<feature type="transmembrane region" description="Helical" evidence="18">
    <location>
        <begin position="223"/>
        <end position="241"/>
    </location>
</feature>
<dbReference type="FunFam" id="3.90.800.10:FF:000001">
    <property type="entry name" value="Glutamine--tRNA ligase"/>
    <property type="match status" value="1"/>
</dbReference>
<sequence>MRRSGRQKTARAALALALACAQTAALSLATPHAKPCRTSALRAAVVSDELGHLDKKVVGAAAARALRFDGMIAFDRRRRRLPRVPVVSKYVEYVGELWRADEASTARSDVVEVGRGTTLATRVTTGVGLGLLFTYWTMVPNWAFALGMLLQALVAQLEYFRMAIIRGARPARRIVMAASIAAMAVAAGAPALHELVFPVGATWMMLWLCLMRKHASSIQDISTSLMGLFYTAYLPSFWVRLRCAPEWTMAAANLAPEGAFASVAAAAAAHVPLLRHAGAQAVWWTALTVAVSDIGAYFGGKRFGRHSLAALGLGAAAEASPNKTIEGAISGFGAAGLCFGLGARAMGWPLWPLSGVGFGVTIAMLALLGDLTASMLKRDAGVKDFGHLFPGHGGVLDRLDGYFFVAPIALVLLPRLVAPGAWQQRAARMDELVKQAEAAGEAVKVAKGGDSKEAIKAAVDALVAIKEKITALDPSHPLALVDKAAKKKAEKEKKKKEAEAAAAANGGGDAGPSKNAQKAAAKKALKDAKKKAHKEGAAPPPAAAPAAAAPKAAAPKAAAPKAAPAPGGSAAGVVYFGADAPPLAAMATVAAVGGGATFAVDAALKKAQPYTTVGGCRVFGAVAIARHVARAAGAAAFLGGASPADAALVDQWVELSLSYPAFGDGPGLVAALAARLAAGTWLVGTAATLADACCWAAVTTAAADAAAKSADVARWLKLCESQFAAARALLKAAPKASGKAAEASADGGCPPLEGAVEGKVVTRFPPEPSGYLHIGHAKAVLLNDYYARRYKGKLLVRFDDTNPSKEKDEYAANILRDLQTLGIDPEDKDSYVSLSHTSDHFDKIASLAEQLIDKGKAFMDDTPQQQMRDEREARSNSKHRDVDAKTNLQRFKDMREGKAPEWCLRAKIDMSSDNGTLRDPVMFRANDSPHHRTGTKYRAYPTYDLACPIVDSLEGVTHALRTTEYNDRDAQYAWLQEALGLRKVRIHAFSRINFVRTLMSKRKLAWLVDQKAVEGWDDPRFPTIQGVVRRGVSVASLRDFIVSQGASRNIINLEWDSFWALNKAAYEAPSKRLMAVEAAGKATLKITNCPQYDVGDVHALVVPWHPKDESMGMRPCRIGNTIYLEGDDAKTLAAGEEVVLMRWGLVKITKANGLAFEGEYVPDGVYKKKKTLSWLAETPDAAALTLVEYDYLIAKPKLDEDDDLATPGVLTPVSMVETPAIGDPLCKFLMQGDVVQLERRGFFKCDVAHNPFAKEPAPIRLIYVPDGKPQHKVPFSRLPSAKKP</sequence>
<dbReference type="InterPro" id="IPR049437">
    <property type="entry name" value="tRNA-synt_1c_C2"/>
</dbReference>
<keyword evidence="10" id="KW-0067">ATP-binding</keyword>
<feature type="domain" description="Glutamyl/glutaminyl-tRNA synthetase class Ib anti-codon binding" evidence="21">
    <location>
        <begin position="1071"/>
        <end position="1151"/>
    </location>
</feature>
<dbReference type="Pfam" id="PF20974">
    <property type="entry name" value="tRNA-synt_1c_C2"/>
    <property type="match status" value="1"/>
</dbReference>
<reference evidence="23 24" key="1">
    <citation type="journal article" date="2011" name="Proc. Natl. Acad. Sci. U.S.A.">
        <title>Niche of harmful alga Aureococcus anophagefferens revealed through ecogenomics.</title>
        <authorList>
            <person name="Gobler C.J."/>
            <person name="Berry D.L."/>
            <person name="Dyhrman S.T."/>
            <person name="Wilhelm S.W."/>
            <person name="Salamov A."/>
            <person name="Lobanov A.V."/>
            <person name="Zhang Y."/>
            <person name="Collier J.L."/>
            <person name="Wurch L.L."/>
            <person name="Kustka A.B."/>
            <person name="Dill B.D."/>
            <person name="Shah M."/>
            <person name="VerBerkmoes N.C."/>
            <person name="Kuo A."/>
            <person name="Terry A."/>
            <person name="Pangilinan J."/>
            <person name="Lindquist E.A."/>
            <person name="Lucas S."/>
            <person name="Paulsen I.T."/>
            <person name="Hattenrath-Lehmann T.K."/>
            <person name="Talmage S.C."/>
            <person name="Walker E.A."/>
            <person name="Koch F."/>
            <person name="Burson A.M."/>
            <person name="Marcoval M.A."/>
            <person name="Tang Y.Z."/>
            <person name="Lecleir G.R."/>
            <person name="Coyne K.J."/>
            <person name="Berg G.M."/>
            <person name="Bertrand E.M."/>
            <person name="Saito M.A."/>
            <person name="Gladyshev V.N."/>
            <person name="Grigoriev I.V."/>
        </authorList>
    </citation>
    <scope>NUCLEOTIDE SEQUENCE [LARGE SCALE GENOMIC DNA]</scope>
    <source>
        <strain evidence="24">CCMP 1984</strain>
    </source>
</reference>
<dbReference type="InterPro" id="IPR050132">
    <property type="entry name" value="Gln/Glu-tRNA_Ligase"/>
</dbReference>
<dbReference type="InterPro" id="IPR001412">
    <property type="entry name" value="aa-tRNA-synth_I_CS"/>
</dbReference>
<dbReference type="UniPathway" id="UPA00557">
    <property type="reaction ID" value="UER00614"/>
</dbReference>
<evidence type="ECO:0000256" key="7">
    <source>
        <dbReference type="ARBA" id="ARBA00022679"/>
    </source>
</evidence>
<keyword evidence="16" id="KW-0548">Nucleotidyltransferase</keyword>
<dbReference type="PROSITE" id="PS01315">
    <property type="entry name" value="CDS"/>
    <property type="match status" value="1"/>
</dbReference>
<evidence type="ECO:0000256" key="5">
    <source>
        <dbReference type="ARBA" id="ARBA00022490"/>
    </source>
</evidence>
<keyword evidence="24" id="KW-1185">Reference proteome</keyword>
<protein>
    <recommendedName>
        <fullName evidence="16">Phosphatidate cytidylyltransferase</fullName>
        <ecNumber evidence="16">2.7.7.41</ecNumber>
    </recommendedName>
</protein>
<evidence type="ECO:0000256" key="3">
    <source>
        <dbReference type="ARBA" id="ARBA00008927"/>
    </source>
</evidence>
<keyword evidence="11" id="KW-0648">Protein biosynthesis</keyword>
<dbReference type="PANTHER" id="PTHR43097">
    <property type="entry name" value="GLUTAMINE-TRNA LIGASE"/>
    <property type="match status" value="1"/>
</dbReference>
<dbReference type="InterPro" id="IPR020056">
    <property type="entry name" value="Rbsml_bL25/Gln-tRNA_synth_N"/>
</dbReference>
<feature type="transmembrane region" description="Helical" evidence="18">
    <location>
        <begin position="350"/>
        <end position="368"/>
    </location>
</feature>
<dbReference type="GeneID" id="20228417"/>
<dbReference type="eggNOG" id="KOG1147">
    <property type="taxonomic scope" value="Eukaryota"/>
</dbReference>
<feature type="region of interest" description="Disordered" evidence="17">
    <location>
        <begin position="859"/>
        <end position="881"/>
    </location>
</feature>
<evidence type="ECO:0000259" key="21">
    <source>
        <dbReference type="Pfam" id="PF03950"/>
    </source>
</evidence>
<keyword evidence="7 16" id="KW-0808">Transferase</keyword>
<dbReference type="SUPFAM" id="SSF47616">
    <property type="entry name" value="GST C-terminal domain-like"/>
    <property type="match status" value="1"/>
</dbReference>
<evidence type="ECO:0000256" key="19">
    <source>
        <dbReference type="SAM" id="SignalP"/>
    </source>
</evidence>
<dbReference type="FunFam" id="3.40.50.620:FF:000037">
    <property type="entry name" value="Glutamine--tRNA ligase cytoplasmic"/>
    <property type="match status" value="1"/>
</dbReference>
<dbReference type="InParanoid" id="F0YCB2"/>
<dbReference type="eggNOG" id="KOG1440">
    <property type="taxonomic scope" value="Eukaryota"/>
</dbReference>
<dbReference type="SUPFAM" id="SSF50715">
    <property type="entry name" value="Ribosomal protein L25-like"/>
    <property type="match status" value="1"/>
</dbReference>
<comment type="similarity">
    <text evidence="3">Belongs to the class-I aminoacyl-tRNA synthetase family. Glutamate--tRNA ligase type 2 subfamily.</text>
</comment>
<feature type="compositionally biased region" description="Basic and acidic residues" evidence="17">
    <location>
        <begin position="867"/>
        <end position="881"/>
    </location>
</feature>
<evidence type="ECO:0000256" key="6">
    <source>
        <dbReference type="ARBA" id="ARBA00022598"/>
    </source>
</evidence>
<gene>
    <name evidence="23" type="ORF">AURANDRAFT_71828</name>
</gene>
<keyword evidence="12 18" id="KW-1133">Transmembrane helix</keyword>
<dbReference type="Proteomes" id="UP000002729">
    <property type="component" value="Unassembled WGS sequence"/>
</dbReference>
<evidence type="ECO:0000256" key="13">
    <source>
        <dbReference type="ARBA" id="ARBA00023136"/>
    </source>
</evidence>
<evidence type="ECO:0000256" key="11">
    <source>
        <dbReference type="ARBA" id="ARBA00022917"/>
    </source>
</evidence>
<keyword evidence="8 16" id="KW-0812">Transmembrane</keyword>
<dbReference type="GO" id="GO:0005524">
    <property type="term" value="F:ATP binding"/>
    <property type="evidence" value="ECO:0007669"/>
    <property type="project" value="UniProtKB-KW"/>
</dbReference>
<dbReference type="InterPro" id="IPR011035">
    <property type="entry name" value="Ribosomal_bL25/Gln-tRNA_synth"/>
</dbReference>
<organism evidence="24">
    <name type="scientific">Aureococcus anophagefferens</name>
    <name type="common">Harmful bloom alga</name>
    <dbReference type="NCBI Taxonomy" id="44056"/>
    <lineage>
        <taxon>Eukaryota</taxon>
        <taxon>Sar</taxon>
        <taxon>Stramenopiles</taxon>
        <taxon>Ochrophyta</taxon>
        <taxon>Pelagophyceae</taxon>
        <taxon>Pelagomonadales</taxon>
        <taxon>Pelagomonadaceae</taxon>
        <taxon>Aureococcus</taxon>
    </lineage>
</organism>
<keyword evidence="19" id="KW-0732">Signal</keyword>
<keyword evidence="5" id="KW-0963">Cytoplasm</keyword>
<dbReference type="GO" id="GO:0004818">
    <property type="term" value="F:glutamate-tRNA ligase activity"/>
    <property type="evidence" value="ECO:0007669"/>
    <property type="project" value="UniProtKB-EC"/>
</dbReference>
<evidence type="ECO:0000256" key="17">
    <source>
        <dbReference type="SAM" id="MobiDB-lite"/>
    </source>
</evidence>
<evidence type="ECO:0000256" key="4">
    <source>
        <dbReference type="ARBA" id="ARBA00010185"/>
    </source>
</evidence>
<dbReference type="PANTHER" id="PTHR43097:SF5">
    <property type="entry name" value="GLUTAMATE--TRNA LIGASE"/>
    <property type="match status" value="1"/>
</dbReference>
<evidence type="ECO:0000259" key="20">
    <source>
        <dbReference type="Pfam" id="PF00749"/>
    </source>
</evidence>
<evidence type="ECO:0000313" key="23">
    <source>
        <dbReference type="EMBL" id="EGB07265.1"/>
    </source>
</evidence>
<dbReference type="Pfam" id="PF01148">
    <property type="entry name" value="CTP_transf_1"/>
    <property type="match status" value="1"/>
</dbReference>